<evidence type="ECO:0000256" key="3">
    <source>
        <dbReference type="HAMAP-Rule" id="MF_00360"/>
    </source>
</evidence>
<keyword evidence="3" id="KW-0687">Ribonucleoprotein</keyword>
<dbReference type="CDD" id="cd00473">
    <property type="entry name" value="bS6"/>
    <property type="match status" value="1"/>
</dbReference>
<dbReference type="Pfam" id="PF01250">
    <property type="entry name" value="Ribosomal_S6"/>
    <property type="match status" value="1"/>
</dbReference>
<dbReference type="SUPFAM" id="SSF54995">
    <property type="entry name" value="Ribosomal protein S6"/>
    <property type="match status" value="1"/>
</dbReference>
<reference evidence="5 6" key="1">
    <citation type="journal article" date="2015" name="Nature">
        <title>rRNA introns, odd ribosomes, and small enigmatic genomes across a large radiation of phyla.</title>
        <authorList>
            <person name="Brown C.T."/>
            <person name="Hug L.A."/>
            <person name="Thomas B.C."/>
            <person name="Sharon I."/>
            <person name="Castelle C.J."/>
            <person name="Singh A."/>
            <person name="Wilkins M.J."/>
            <person name="Williams K.H."/>
            <person name="Banfield J.F."/>
        </authorList>
    </citation>
    <scope>NUCLEOTIDE SEQUENCE [LARGE SCALE GENOMIC DNA]</scope>
</reference>
<dbReference type="GO" id="GO:0019843">
    <property type="term" value="F:rRNA binding"/>
    <property type="evidence" value="ECO:0007669"/>
    <property type="project" value="UniProtKB-UniRule"/>
</dbReference>
<dbReference type="GO" id="GO:1990904">
    <property type="term" value="C:ribonucleoprotein complex"/>
    <property type="evidence" value="ECO:0007669"/>
    <property type="project" value="UniProtKB-KW"/>
</dbReference>
<dbReference type="Proteomes" id="UP000033856">
    <property type="component" value="Unassembled WGS sequence"/>
</dbReference>
<dbReference type="HAMAP" id="MF_00360">
    <property type="entry name" value="Ribosomal_bS6"/>
    <property type="match status" value="1"/>
</dbReference>
<evidence type="ECO:0000313" key="5">
    <source>
        <dbReference type="EMBL" id="KKS23717.1"/>
    </source>
</evidence>
<comment type="caution">
    <text evidence="5">The sequence shown here is derived from an EMBL/GenBank/DDBJ whole genome shotgun (WGS) entry which is preliminary data.</text>
</comment>
<organism evidence="5 6">
    <name type="scientific">Candidatus Jorgensenbacteria bacterium GW2011_GWF2_41_8</name>
    <dbReference type="NCBI Taxonomy" id="1618667"/>
    <lineage>
        <taxon>Bacteria</taxon>
        <taxon>Candidatus Joergenseniibacteriota</taxon>
    </lineage>
</organism>
<name>A0A0G0XH10_9BACT</name>
<evidence type="ECO:0000313" key="6">
    <source>
        <dbReference type="Proteomes" id="UP000033856"/>
    </source>
</evidence>
<dbReference type="AlphaFoldDB" id="A0A0G0XH10"/>
<feature type="region of interest" description="Disordered" evidence="4">
    <location>
        <begin position="115"/>
        <end position="134"/>
    </location>
</feature>
<dbReference type="InterPro" id="IPR000529">
    <property type="entry name" value="Ribosomal_bS6"/>
</dbReference>
<dbReference type="GO" id="GO:0006412">
    <property type="term" value="P:translation"/>
    <property type="evidence" value="ECO:0007669"/>
    <property type="project" value="UniProtKB-UniRule"/>
</dbReference>
<keyword evidence="3" id="KW-0699">rRNA-binding</keyword>
<dbReference type="GO" id="GO:0003735">
    <property type="term" value="F:structural constituent of ribosome"/>
    <property type="evidence" value="ECO:0007669"/>
    <property type="project" value="InterPro"/>
</dbReference>
<protein>
    <recommendedName>
        <fullName evidence="2 3">Small ribosomal subunit protein bS6</fullName>
    </recommendedName>
</protein>
<comment type="function">
    <text evidence="3">Binds together with bS18 to 16S ribosomal RNA.</text>
</comment>
<gene>
    <name evidence="3" type="primary">rpsF</name>
    <name evidence="5" type="ORF">UU83_C0042G0003</name>
</gene>
<comment type="similarity">
    <text evidence="1 3">Belongs to the bacterial ribosomal protein bS6 family.</text>
</comment>
<evidence type="ECO:0000256" key="4">
    <source>
        <dbReference type="SAM" id="MobiDB-lite"/>
    </source>
</evidence>
<dbReference type="InterPro" id="IPR014717">
    <property type="entry name" value="Transl_elong_EF1B/ribsomal_bS6"/>
</dbReference>
<dbReference type="EMBL" id="LCCD01000042">
    <property type="protein sequence ID" value="KKS23717.1"/>
    <property type="molecule type" value="Genomic_DNA"/>
</dbReference>
<dbReference type="Gene3D" id="3.30.70.60">
    <property type="match status" value="1"/>
</dbReference>
<dbReference type="GO" id="GO:0005840">
    <property type="term" value="C:ribosome"/>
    <property type="evidence" value="ECO:0007669"/>
    <property type="project" value="UniProtKB-KW"/>
</dbReference>
<evidence type="ECO:0000256" key="1">
    <source>
        <dbReference type="ARBA" id="ARBA00009512"/>
    </source>
</evidence>
<sequence>MDENMQNYELAFHLNPNLEEAKAVEIKQNIEEILIQNGGVITFSSNPAKIRLSYLINHMGNSYFGYTQFGLPNKESLSHINDQLKLKPEILRYLVIKMPSESEKKQAALKQMKLREKAGKRTTAKTKAPAPVNKELDKQLEDIIGNL</sequence>
<keyword evidence="3 5" id="KW-0689">Ribosomal protein</keyword>
<keyword evidence="3" id="KW-0694">RNA-binding</keyword>
<dbReference type="InterPro" id="IPR035980">
    <property type="entry name" value="Ribosomal_bS6_sf"/>
</dbReference>
<evidence type="ECO:0000256" key="2">
    <source>
        <dbReference type="ARBA" id="ARBA00035294"/>
    </source>
</evidence>
<proteinExistence type="inferred from homology"/>
<dbReference type="InterPro" id="IPR020814">
    <property type="entry name" value="Ribosomal_S6_plastid/chlpt"/>
</dbReference>
<accession>A0A0G0XH10</accession>